<keyword evidence="18" id="KW-1185">Reference proteome</keyword>
<keyword evidence="6" id="KW-0597">Phosphoprotein</keyword>
<keyword evidence="12 15" id="KW-1133">Transmembrane helix</keyword>
<evidence type="ECO:0000256" key="14">
    <source>
        <dbReference type="ARBA" id="ARBA00023136"/>
    </source>
</evidence>
<feature type="transmembrane region" description="Helical" evidence="15">
    <location>
        <begin position="7"/>
        <end position="25"/>
    </location>
</feature>
<dbReference type="SUPFAM" id="SSF55874">
    <property type="entry name" value="ATPase domain of HSP90 chaperone/DNA topoisomerase II/histidine kinase"/>
    <property type="match status" value="1"/>
</dbReference>
<protein>
    <recommendedName>
        <fullName evidence="3">histidine kinase</fullName>
        <ecNumber evidence="3">2.7.13.3</ecNumber>
    </recommendedName>
</protein>
<evidence type="ECO:0000256" key="12">
    <source>
        <dbReference type="ARBA" id="ARBA00022989"/>
    </source>
</evidence>
<dbReference type="PANTHER" id="PTHR45453">
    <property type="entry name" value="PHOSPHATE REGULON SENSOR PROTEIN PHOR"/>
    <property type="match status" value="1"/>
</dbReference>
<keyword evidence="8 15" id="KW-0812">Transmembrane</keyword>
<comment type="catalytic activity">
    <reaction evidence="1">
        <text>ATP + protein L-histidine = ADP + protein N-phospho-L-histidine.</text>
        <dbReference type="EC" id="2.7.13.3"/>
    </reaction>
</comment>
<comment type="subcellular location">
    <subcellularLocation>
        <location evidence="2">Cell inner membrane</location>
        <topology evidence="2">Multi-pass membrane protein</topology>
    </subcellularLocation>
</comment>
<evidence type="ECO:0000256" key="9">
    <source>
        <dbReference type="ARBA" id="ARBA00022741"/>
    </source>
</evidence>
<keyword evidence="14 15" id="KW-0472">Membrane</keyword>
<dbReference type="EC" id="2.7.13.3" evidence="3"/>
<dbReference type="InterPro" id="IPR005467">
    <property type="entry name" value="His_kinase_dom"/>
</dbReference>
<dbReference type="KEGG" id="meh:M301_0504"/>
<dbReference type="InterPro" id="IPR021766">
    <property type="entry name" value="PhoR_N"/>
</dbReference>
<dbReference type="SMART" id="SM00388">
    <property type="entry name" value="HisKA"/>
    <property type="match status" value="1"/>
</dbReference>
<dbReference type="InterPro" id="IPR004358">
    <property type="entry name" value="Sig_transdc_His_kin-like_C"/>
</dbReference>
<dbReference type="HOGENOM" id="CLU_000445_89_2_4"/>
<dbReference type="EMBL" id="CP002056">
    <property type="protein sequence ID" value="ADI28888.1"/>
    <property type="molecule type" value="Genomic_DNA"/>
</dbReference>
<dbReference type="GO" id="GO:0005886">
    <property type="term" value="C:plasma membrane"/>
    <property type="evidence" value="ECO:0007669"/>
    <property type="project" value="UniProtKB-SubCell"/>
</dbReference>
<dbReference type="InterPro" id="IPR036097">
    <property type="entry name" value="HisK_dim/P_sf"/>
</dbReference>
<evidence type="ECO:0000256" key="5">
    <source>
        <dbReference type="ARBA" id="ARBA00022475"/>
    </source>
</evidence>
<evidence type="ECO:0000256" key="11">
    <source>
        <dbReference type="ARBA" id="ARBA00022840"/>
    </source>
</evidence>
<dbReference type="GO" id="GO:0016036">
    <property type="term" value="P:cellular response to phosphate starvation"/>
    <property type="evidence" value="ECO:0007669"/>
    <property type="project" value="TreeGrafter"/>
</dbReference>
<dbReference type="GO" id="GO:0000155">
    <property type="term" value="F:phosphorelay sensor kinase activity"/>
    <property type="evidence" value="ECO:0007669"/>
    <property type="project" value="InterPro"/>
</dbReference>
<keyword evidence="9" id="KW-0547">Nucleotide-binding</keyword>
<dbReference type="InterPro" id="IPR014310">
    <property type="entry name" value="Sig_transdc_His_kinase_PhoR"/>
</dbReference>
<evidence type="ECO:0000313" key="18">
    <source>
        <dbReference type="Proteomes" id="UP000000383"/>
    </source>
</evidence>
<dbReference type="InterPro" id="IPR003594">
    <property type="entry name" value="HATPase_dom"/>
</dbReference>
<reference evidence="17 18" key="2">
    <citation type="journal article" date="2011" name="J. Bacteriol.">
        <title>Genomes of three methylotrophs from a single niche uncover genetic and metabolic divergence of Methylophilaceae.</title>
        <authorList>
            <person name="Lapidus A."/>
            <person name="Clum A."/>
            <person name="Labutti K."/>
            <person name="Kaluzhnaya M.G."/>
            <person name="Lim S."/>
            <person name="Beck D.A."/>
            <person name="Glavina Del Rio T."/>
            <person name="Nolan M."/>
            <person name="Mavromatis K."/>
            <person name="Huntemann M."/>
            <person name="Lucas S."/>
            <person name="Lidstrom M.E."/>
            <person name="Ivanova N."/>
            <person name="Chistoserdova L."/>
        </authorList>
    </citation>
    <scope>NUCLEOTIDE SEQUENCE [LARGE SCALE GENOMIC DNA]</scope>
    <source>
        <strain evidence="17 18">301</strain>
    </source>
</reference>
<dbReference type="GO" id="GO:0005524">
    <property type="term" value="F:ATP binding"/>
    <property type="evidence" value="ECO:0007669"/>
    <property type="project" value="UniProtKB-KW"/>
</dbReference>
<name>D7DMH7_METV0</name>
<evidence type="ECO:0000256" key="10">
    <source>
        <dbReference type="ARBA" id="ARBA00022777"/>
    </source>
</evidence>
<keyword evidence="10 17" id="KW-0418">Kinase</keyword>
<sequence precursor="true">MLDIRWKAGLFVCALSVISLFFWLITSVNTALIVFAAGLLIYLISHVYWLHALQNWFKNPALKEIPEGSGVWEDIFVALLKYERNNNQNQNQLNSALERFNLATSAMPDGLVILSASNEIEWCTPNAEHQLGLNLDTDRKLPVVNLIRNSHFIAYLYNEKYDEPFKLKSWRNSEVILEIQLIPFANNQKLLISRDMTQYEKVDVMRRDFIANVSHELRTPLTVVGGFLETLTDMEGAVPDNLKNYFAMMEEQTIRMRRIIEDLLTLSSIESNTEEPDDSEIDMSTLLKSVQNDGIGLSQGLNKNKHIIHLDADPALNLNGAVDELRSVFSNLVSNAIRYTPAGDKKSGKTGEIFIRWALVNGEPVFSVRDTGIGIEQQHIDRLTERFYRVDRSRSRETGGTGLGLSIVKHILIRHQAKLEISSELGVGSTFSAAFPKARIALKK</sequence>
<keyword evidence="7" id="KW-0808">Transferase</keyword>
<dbReference type="Gene3D" id="3.30.565.10">
    <property type="entry name" value="Histidine kinase-like ATPase, C-terminal domain"/>
    <property type="match status" value="1"/>
</dbReference>
<evidence type="ECO:0000256" key="4">
    <source>
        <dbReference type="ARBA" id="ARBA00022448"/>
    </source>
</evidence>
<dbReference type="SUPFAM" id="SSF47384">
    <property type="entry name" value="Homodimeric domain of signal transducing histidine kinase"/>
    <property type="match status" value="1"/>
</dbReference>
<dbReference type="RefSeq" id="WP_013147204.1">
    <property type="nucleotide sequence ID" value="NC_014207.1"/>
</dbReference>
<dbReference type="Pfam" id="PF11808">
    <property type="entry name" value="PhoR"/>
    <property type="match status" value="1"/>
</dbReference>
<keyword evidence="4" id="KW-0813">Transport</keyword>
<dbReference type="PANTHER" id="PTHR45453:SF1">
    <property type="entry name" value="PHOSPHATE REGULON SENSOR PROTEIN PHOR"/>
    <property type="match status" value="1"/>
</dbReference>
<evidence type="ECO:0000256" key="3">
    <source>
        <dbReference type="ARBA" id="ARBA00012438"/>
    </source>
</evidence>
<accession>D7DMH7</accession>
<evidence type="ECO:0000259" key="16">
    <source>
        <dbReference type="PROSITE" id="PS50109"/>
    </source>
</evidence>
<evidence type="ECO:0000256" key="7">
    <source>
        <dbReference type="ARBA" id="ARBA00022679"/>
    </source>
</evidence>
<dbReference type="InterPro" id="IPR003661">
    <property type="entry name" value="HisK_dim/P_dom"/>
</dbReference>
<dbReference type="GO" id="GO:0004721">
    <property type="term" value="F:phosphoprotein phosphatase activity"/>
    <property type="evidence" value="ECO:0007669"/>
    <property type="project" value="InterPro"/>
</dbReference>
<dbReference type="SUPFAM" id="SSF55785">
    <property type="entry name" value="PYP-like sensor domain (PAS domain)"/>
    <property type="match status" value="1"/>
</dbReference>
<evidence type="ECO:0000256" key="8">
    <source>
        <dbReference type="ARBA" id="ARBA00022692"/>
    </source>
</evidence>
<keyword evidence="5" id="KW-1003">Cell membrane</keyword>
<dbReference type="SMART" id="SM00387">
    <property type="entry name" value="HATPase_c"/>
    <property type="match status" value="1"/>
</dbReference>
<feature type="domain" description="Histidine kinase" evidence="16">
    <location>
        <begin position="212"/>
        <end position="439"/>
    </location>
</feature>
<dbReference type="CDD" id="cd00082">
    <property type="entry name" value="HisKA"/>
    <property type="match status" value="1"/>
</dbReference>
<evidence type="ECO:0000256" key="1">
    <source>
        <dbReference type="ARBA" id="ARBA00000085"/>
    </source>
</evidence>
<dbReference type="NCBIfam" id="TIGR02966">
    <property type="entry name" value="phoR_proteo"/>
    <property type="match status" value="1"/>
</dbReference>
<organism evidence="17 18">
    <name type="scientific">Methylotenera versatilis (strain 301)</name>
    <dbReference type="NCBI Taxonomy" id="666681"/>
    <lineage>
        <taxon>Bacteria</taxon>
        <taxon>Pseudomonadati</taxon>
        <taxon>Pseudomonadota</taxon>
        <taxon>Betaproteobacteria</taxon>
        <taxon>Nitrosomonadales</taxon>
        <taxon>Methylophilaceae</taxon>
        <taxon>Methylotenera</taxon>
    </lineage>
</organism>
<dbReference type="Gene3D" id="1.10.287.130">
    <property type="match status" value="1"/>
</dbReference>
<dbReference type="Proteomes" id="UP000000383">
    <property type="component" value="Chromosome"/>
</dbReference>
<evidence type="ECO:0000256" key="2">
    <source>
        <dbReference type="ARBA" id="ARBA00004429"/>
    </source>
</evidence>
<gene>
    <name evidence="17" type="ordered locus">M301_0504</name>
</gene>
<evidence type="ECO:0000256" key="15">
    <source>
        <dbReference type="SAM" id="Phobius"/>
    </source>
</evidence>
<dbReference type="FunFam" id="3.30.565.10:FF:000006">
    <property type="entry name" value="Sensor histidine kinase WalK"/>
    <property type="match status" value="1"/>
</dbReference>
<dbReference type="Pfam" id="PF02518">
    <property type="entry name" value="HATPase_c"/>
    <property type="match status" value="1"/>
</dbReference>
<keyword evidence="13" id="KW-0902">Two-component regulatory system</keyword>
<feature type="transmembrane region" description="Helical" evidence="15">
    <location>
        <begin position="31"/>
        <end position="50"/>
    </location>
</feature>
<evidence type="ECO:0000256" key="13">
    <source>
        <dbReference type="ARBA" id="ARBA00023012"/>
    </source>
</evidence>
<dbReference type="InterPro" id="IPR035965">
    <property type="entry name" value="PAS-like_dom_sf"/>
</dbReference>
<reference evidence="18" key="1">
    <citation type="submission" date="2010-05" db="EMBL/GenBank/DDBJ databases">
        <title>Complete sequence of Methylotenera sp. 301.</title>
        <authorList>
            <person name="Lucas S."/>
            <person name="Copeland A."/>
            <person name="Lapidus A."/>
            <person name="Cheng J.-F."/>
            <person name="Bruce D."/>
            <person name="Goodwin L."/>
            <person name="Pitluck S."/>
            <person name="Clum A."/>
            <person name="Land M."/>
            <person name="Hauser L."/>
            <person name="Kyrpides N."/>
            <person name="Ivanova N."/>
            <person name="Chistoservova L."/>
            <person name="Kalyuzhnaya M."/>
            <person name="Woyke T."/>
        </authorList>
    </citation>
    <scope>NUCLEOTIDE SEQUENCE [LARGE SCALE GENOMIC DNA]</scope>
    <source>
        <strain evidence="18">301</strain>
    </source>
</reference>
<dbReference type="InterPro" id="IPR050351">
    <property type="entry name" value="BphY/WalK/GraS-like"/>
</dbReference>
<evidence type="ECO:0000256" key="6">
    <source>
        <dbReference type="ARBA" id="ARBA00022553"/>
    </source>
</evidence>
<dbReference type="eggNOG" id="COG5002">
    <property type="taxonomic scope" value="Bacteria"/>
</dbReference>
<keyword evidence="11" id="KW-0067">ATP-binding</keyword>
<dbReference type="AlphaFoldDB" id="D7DMH7"/>
<dbReference type="Pfam" id="PF00512">
    <property type="entry name" value="HisKA"/>
    <property type="match status" value="1"/>
</dbReference>
<dbReference type="PROSITE" id="PS50109">
    <property type="entry name" value="HIS_KIN"/>
    <property type="match status" value="1"/>
</dbReference>
<evidence type="ECO:0000313" key="17">
    <source>
        <dbReference type="EMBL" id="ADI28888.1"/>
    </source>
</evidence>
<dbReference type="InterPro" id="IPR036890">
    <property type="entry name" value="HATPase_C_sf"/>
</dbReference>
<proteinExistence type="predicted"/>
<dbReference type="STRING" id="666681.M301_0504"/>
<dbReference type="PRINTS" id="PR00344">
    <property type="entry name" value="BCTRLSENSOR"/>
</dbReference>
<dbReference type="OrthoDB" id="9813151at2"/>
<dbReference type="FunFam" id="1.10.287.130:FF:000001">
    <property type="entry name" value="Two-component sensor histidine kinase"/>
    <property type="match status" value="1"/>
</dbReference>